<evidence type="ECO:0008006" key="8">
    <source>
        <dbReference type="Google" id="ProtNLM"/>
    </source>
</evidence>
<reference evidence="6" key="1">
    <citation type="submission" date="2013-04" db="EMBL/GenBank/DDBJ databases">
        <authorList>
            <person name="Qu J."/>
            <person name="Murali S.C."/>
            <person name="Bandaranaike D."/>
            <person name="Bellair M."/>
            <person name="Blankenburg K."/>
            <person name="Chao H."/>
            <person name="Dinh H."/>
            <person name="Doddapaneni H."/>
            <person name="Downs B."/>
            <person name="Dugan-Rocha S."/>
            <person name="Elkadiri S."/>
            <person name="Gnanaolivu R.D."/>
            <person name="Hernandez B."/>
            <person name="Javaid M."/>
            <person name="Jayaseelan J.C."/>
            <person name="Lee S."/>
            <person name="Li M."/>
            <person name="Ming W."/>
            <person name="Munidasa M."/>
            <person name="Muniz J."/>
            <person name="Nguyen L."/>
            <person name="Ongeri F."/>
            <person name="Osuji N."/>
            <person name="Pu L.-L."/>
            <person name="Puazo M."/>
            <person name="Qu C."/>
            <person name="Quiroz J."/>
            <person name="Raj R."/>
            <person name="Weissenberger G."/>
            <person name="Xin Y."/>
            <person name="Zou X."/>
            <person name="Han Y."/>
            <person name="Richards S."/>
            <person name="Worley K."/>
            <person name="Muzny D."/>
            <person name="Gibbs R."/>
        </authorList>
    </citation>
    <scope>NUCLEOTIDE SEQUENCE</scope>
    <source>
        <strain evidence="6">Sampled in the wild</strain>
    </source>
</reference>
<evidence type="ECO:0000256" key="4">
    <source>
        <dbReference type="ARBA" id="ARBA00022694"/>
    </source>
</evidence>
<evidence type="ECO:0000256" key="1">
    <source>
        <dbReference type="ARBA" id="ARBA00004496"/>
    </source>
</evidence>
<comment type="caution">
    <text evidence="6">The sequence shown here is derived from an EMBL/GenBank/DDBJ whole genome shotgun (WGS) entry which is preliminary data.</text>
</comment>
<dbReference type="OrthoDB" id="5594999at2759"/>
<dbReference type="GO" id="GO:0005737">
    <property type="term" value="C:cytoplasm"/>
    <property type="evidence" value="ECO:0007669"/>
    <property type="project" value="UniProtKB-SubCell"/>
</dbReference>
<reference evidence="6" key="2">
    <citation type="submission" date="2017-10" db="EMBL/GenBank/DDBJ databases">
        <title>Ladona fulva Genome sequencing and assembly.</title>
        <authorList>
            <person name="Murali S."/>
            <person name="Richards S."/>
            <person name="Bandaranaike D."/>
            <person name="Bellair M."/>
            <person name="Blankenburg K."/>
            <person name="Chao H."/>
            <person name="Dinh H."/>
            <person name="Doddapaneni H."/>
            <person name="Dugan-Rocha S."/>
            <person name="Elkadiri S."/>
            <person name="Gnanaolivu R."/>
            <person name="Hernandez B."/>
            <person name="Skinner E."/>
            <person name="Javaid M."/>
            <person name="Lee S."/>
            <person name="Li M."/>
            <person name="Ming W."/>
            <person name="Munidasa M."/>
            <person name="Muniz J."/>
            <person name="Nguyen L."/>
            <person name="Hughes D."/>
            <person name="Osuji N."/>
            <person name="Pu L.-L."/>
            <person name="Puazo M."/>
            <person name="Qu C."/>
            <person name="Quiroz J."/>
            <person name="Raj R."/>
            <person name="Weissenberger G."/>
            <person name="Xin Y."/>
            <person name="Zou X."/>
            <person name="Han Y."/>
            <person name="Worley K."/>
            <person name="Muzny D."/>
            <person name="Gibbs R."/>
        </authorList>
    </citation>
    <scope>NUCLEOTIDE SEQUENCE</scope>
    <source>
        <strain evidence="6">Sampled in the wild</strain>
    </source>
</reference>
<dbReference type="Proteomes" id="UP000792457">
    <property type="component" value="Unassembled WGS sequence"/>
</dbReference>
<evidence type="ECO:0000313" key="7">
    <source>
        <dbReference type="Proteomes" id="UP000792457"/>
    </source>
</evidence>
<organism evidence="6 7">
    <name type="scientific">Ladona fulva</name>
    <name type="common">Scarce chaser dragonfly</name>
    <name type="synonym">Libellula fulva</name>
    <dbReference type="NCBI Taxonomy" id="123851"/>
    <lineage>
        <taxon>Eukaryota</taxon>
        <taxon>Metazoa</taxon>
        <taxon>Ecdysozoa</taxon>
        <taxon>Arthropoda</taxon>
        <taxon>Hexapoda</taxon>
        <taxon>Insecta</taxon>
        <taxon>Pterygota</taxon>
        <taxon>Palaeoptera</taxon>
        <taxon>Odonata</taxon>
        <taxon>Epiprocta</taxon>
        <taxon>Anisoptera</taxon>
        <taxon>Libelluloidea</taxon>
        <taxon>Libellulidae</taxon>
        <taxon>Ladona</taxon>
    </lineage>
</organism>
<dbReference type="PANTHER" id="PTHR14344">
    <property type="entry name" value="WD REPEAT PROTEIN"/>
    <property type="match status" value="1"/>
</dbReference>
<dbReference type="PANTHER" id="PTHR14344:SF3">
    <property type="entry name" value="WD REPEAT-CONTAINING PROTEIN 6"/>
    <property type="match status" value="1"/>
</dbReference>
<dbReference type="SUPFAM" id="SSF50978">
    <property type="entry name" value="WD40 repeat-like"/>
    <property type="match status" value="1"/>
</dbReference>
<name>A0A8K0P3K5_LADFU</name>
<keyword evidence="3" id="KW-0853">WD repeat</keyword>
<dbReference type="InterPro" id="IPR036322">
    <property type="entry name" value="WD40_repeat_dom_sf"/>
</dbReference>
<dbReference type="EMBL" id="KZ308831">
    <property type="protein sequence ID" value="KAG8234605.1"/>
    <property type="molecule type" value="Genomic_DNA"/>
</dbReference>
<evidence type="ECO:0000256" key="3">
    <source>
        <dbReference type="ARBA" id="ARBA00022574"/>
    </source>
</evidence>
<keyword evidence="7" id="KW-1185">Reference proteome</keyword>
<keyword evidence="2" id="KW-0963">Cytoplasm</keyword>
<evidence type="ECO:0000313" key="6">
    <source>
        <dbReference type="EMBL" id="KAG8234605.1"/>
    </source>
</evidence>
<dbReference type="Gene3D" id="2.130.10.10">
    <property type="entry name" value="YVTN repeat-like/Quinoprotein amine dehydrogenase"/>
    <property type="match status" value="2"/>
</dbReference>
<sequence length="763" mass="85522">MASLLGQNSVTCLNPLEKNDPSRRVCLYGKDLQPIVITKSGAVLISSDRNLSWQNVLGDHRFTGLGLLEMSHNRKSVAVTSSSSDVVVLSKKEIGSLEELGDWILPFSKQRWTTSALWIPFGAPPGIILCGNRSGDLLLYQGHCKNPLQVFRNVHGHMGVTSFLLLNYKNNTENIKADHWVPSYSEMYIHCQHSNNHEIERNAIIYSTGRDGVLKSYVIRDGHLKIRGCEQLGFEWAARCFVLNGKIFVFGFKGAYAVVWGVQERSVLLEKECGGGHRSWDLDFTFTAQETLHLRLALIKNGKLSMVNWETPSDGFLKSVLLEGLHSKEVYCVKWLDMMTMKVSGEKISAPLVLISGSEDTTAKINHFCPTDKRHSYELSTINALCGHLSSIRTLSLFPLPQSGRLCDTASEDPWKGNKVLRNEEKINVTRSMNFLVFTAGGRAQLKVWKLCFDVEDQGESGSKSYVNTCRVEEKASLLLGTRKYGEKEILTDPEARFMEVCAFCSSKTADGETLPIALAAACSDGILRIFGYPESQNKGNESRRNSTLRLHSEGFPHCPPSKRHCLFRVSHRMLHDQHLLITTDTMGYFHLWDVTPQVNFMKSNLQNEDLSIKERSDKEKLEPFFTKLVHRFSINALDWLELSSGGSSDANSGTRLSSLLLLATGGEDGTLALNILRLTRERLKFIGNKYLVTVSKGQQVALWSWKCNLEDFSISASIVHQYFTSVADVQDIEVIETMNGIFISICGCGIEVIRFTIPKKEE</sequence>
<keyword evidence="5" id="KW-0677">Repeat</keyword>
<accession>A0A8K0P3K5</accession>
<evidence type="ECO:0000256" key="5">
    <source>
        <dbReference type="ARBA" id="ARBA00022737"/>
    </source>
</evidence>
<dbReference type="GO" id="GO:0030488">
    <property type="term" value="P:tRNA methylation"/>
    <property type="evidence" value="ECO:0007669"/>
    <property type="project" value="TreeGrafter"/>
</dbReference>
<evidence type="ECO:0000256" key="2">
    <source>
        <dbReference type="ARBA" id="ARBA00022490"/>
    </source>
</evidence>
<dbReference type="InterPro" id="IPR015943">
    <property type="entry name" value="WD40/YVTN_repeat-like_dom_sf"/>
</dbReference>
<keyword evidence="4" id="KW-0819">tRNA processing</keyword>
<dbReference type="AlphaFoldDB" id="A0A8K0P3K5"/>
<comment type="subcellular location">
    <subcellularLocation>
        <location evidence="1">Cytoplasm</location>
    </subcellularLocation>
</comment>
<proteinExistence type="predicted"/>
<dbReference type="InterPro" id="IPR051973">
    <property type="entry name" value="tRNA_Anticodon_Mtase-Reg"/>
</dbReference>
<protein>
    <recommendedName>
        <fullName evidence="8">WD repeat-containing protein 6</fullName>
    </recommendedName>
</protein>
<gene>
    <name evidence="6" type="ORF">J437_LFUL017727</name>
</gene>